<evidence type="ECO:0000313" key="4">
    <source>
        <dbReference type="EMBL" id="KIS71453.1"/>
    </source>
</evidence>
<evidence type="ECO:0000256" key="1">
    <source>
        <dbReference type="SAM" id="MobiDB-lite"/>
    </source>
</evidence>
<dbReference type="PANTHER" id="PTHR13318">
    <property type="entry name" value="PARTNER OF PAIRED, ISOFORM B-RELATED"/>
    <property type="match status" value="1"/>
</dbReference>
<feature type="region of interest" description="Disordered" evidence="1">
    <location>
        <begin position="1"/>
        <end position="87"/>
    </location>
</feature>
<feature type="domain" description="F-box" evidence="2">
    <location>
        <begin position="147"/>
        <end position="190"/>
    </location>
</feature>
<keyword evidence="5" id="KW-1185">Reference proteome</keyword>
<gene>
    <name evidence="4" type="ORF">UMAG_11871</name>
</gene>
<dbReference type="InterPro" id="IPR057207">
    <property type="entry name" value="FBXL15_LRR"/>
</dbReference>
<dbReference type="InterPro" id="IPR006553">
    <property type="entry name" value="Leu-rich_rpt_Cys-con_subtyp"/>
</dbReference>
<dbReference type="OrthoDB" id="10257471at2759"/>
<organism evidence="4 5">
    <name type="scientific">Mycosarcoma maydis</name>
    <name type="common">Corn smut fungus</name>
    <name type="synonym">Ustilago maydis</name>
    <dbReference type="NCBI Taxonomy" id="5270"/>
    <lineage>
        <taxon>Eukaryota</taxon>
        <taxon>Fungi</taxon>
        <taxon>Dikarya</taxon>
        <taxon>Basidiomycota</taxon>
        <taxon>Ustilaginomycotina</taxon>
        <taxon>Ustilaginomycetes</taxon>
        <taxon>Ustilaginales</taxon>
        <taxon>Ustilaginaceae</taxon>
        <taxon>Mycosarcoma</taxon>
    </lineage>
</organism>
<proteinExistence type="predicted"/>
<feature type="compositionally biased region" description="Polar residues" evidence="1">
    <location>
        <begin position="128"/>
        <end position="141"/>
    </location>
</feature>
<evidence type="ECO:0000259" key="3">
    <source>
        <dbReference type="Pfam" id="PF25372"/>
    </source>
</evidence>
<evidence type="ECO:0000259" key="2">
    <source>
        <dbReference type="Pfam" id="PF12937"/>
    </source>
</evidence>
<name>A0A0D1CYT5_MYCMD</name>
<dbReference type="Proteomes" id="UP000000561">
    <property type="component" value="Chromosome 2"/>
</dbReference>
<dbReference type="KEGG" id="uma:UMAG_11871"/>
<dbReference type="InterPro" id="IPR001810">
    <property type="entry name" value="F-box_dom"/>
</dbReference>
<dbReference type="InParanoid" id="A0A0D1CYT5"/>
<feature type="compositionally biased region" description="Polar residues" evidence="1">
    <location>
        <begin position="1"/>
        <end position="15"/>
    </location>
</feature>
<dbReference type="Pfam" id="PF25372">
    <property type="entry name" value="DUF7885"/>
    <property type="match status" value="2"/>
</dbReference>
<reference evidence="4 5" key="1">
    <citation type="journal article" date="2006" name="Nature">
        <title>Insights from the genome of the biotrophic fungal plant pathogen Ustilago maydis.</title>
        <authorList>
            <person name="Kamper J."/>
            <person name="Kahmann R."/>
            <person name="Bolker M."/>
            <person name="Ma L.J."/>
            <person name="Brefort T."/>
            <person name="Saville B.J."/>
            <person name="Banuett F."/>
            <person name="Kronstad J.W."/>
            <person name="Gold S.E."/>
            <person name="Muller O."/>
            <person name="Perlin M.H."/>
            <person name="Wosten H.A."/>
            <person name="de Vries R."/>
            <person name="Ruiz-Herrera J."/>
            <person name="Reynaga-Pena C.G."/>
            <person name="Snetselaar K."/>
            <person name="McCann M."/>
            <person name="Perez-Martin J."/>
            <person name="Feldbrugge M."/>
            <person name="Basse C.W."/>
            <person name="Steinberg G."/>
            <person name="Ibeas J.I."/>
            <person name="Holloman W."/>
            <person name="Guzman P."/>
            <person name="Farman M."/>
            <person name="Stajich J.E."/>
            <person name="Sentandreu R."/>
            <person name="Gonzalez-Prieto J.M."/>
            <person name="Kennell J.C."/>
            <person name="Molina L."/>
            <person name="Schirawski J."/>
            <person name="Mendoza-Mendoza A."/>
            <person name="Greilinger D."/>
            <person name="Munch K."/>
            <person name="Rossel N."/>
            <person name="Scherer M."/>
            <person name="Vranes M."/>
            <person name="Ladendorf O."/>
            <person name="Vincon V."/>
            <person name="Fuchs U."/>
            <person name="Sandrock B."/>
            <person name="Meng S."/>
            <person name="Ho E.C."/>
            <person name="Cahill M.J."/>
            <person name="Boyce K.J."/>
            <person name="Klose J."/>
            <person name="Klosterman S.J."/>
            <person name="Deelstra H.J."/>
            <person name="Ortiz-Castellanos L."/>
            <person name="Li W."/>
            <person name="Sanchez-Alonso P."/>
            <person name="Schreier P.H."/>
            <person name="Hauser-Hahn I."/>
            <person name="Vaupel M."/>
            <person name="Koopmann E."/>
            <person name="Friedrich G."/>
            <person name="Voss H."/>
            <person name="Schluter T."/>
            <person name="Margolis J."/>
            <person name="Platt D."/>
            <person name="Swimmer C."/>
            <person name="Gnirke A."/>
            <person name="Chen F."/>
            <person name="Vysotskaia V."/>
            <person name="Mannhaupt G."/>
            <person name="Guldener U."/>
            <person name="Munsterkotter M."/>
            <person name="Haase D."/>
            <person name="Oesterheld M."/>
            <person name="Mewes H.W."/>
            <person name="Mauceli E.W."/>
            <person name="DeCaprio D."/>
            <person name="Wade C.M."/>
            <person name="Butler J."/>
            <person name="Young S."/>
            <person name="Jaffe D.B."/>
            <person name="Calvo S."/>
            <person name="Nusbaum C."/>
            <person name="Galagan J."/>
            <person name="Birren B.W."/>
        </authorList>
    </citation>
    <scope>NUCLEOTIDE SEQUENCE [LARGE SCALE GENOMIC DNA]</scope>
    <source>
        <strain evidence="5">DSM 14603 / FGSC 9021 / UM521</strain>
    </source>
</reference>
<evidence type="ECO:0000313" key="5">
    <source>
        <dbReference type="Proteomes" id="UP000000561"/>
    </source>
</evidence>
<feature type="compositionally biased region" description="Polar residues" evidence="1">
    <location>
        <begin position="419"/>
        <end position="435"/>
    </location>
</feature>
<dbReference type="Gene3D" id="3.80.10.10">
    <property type="entry name" value="Ribonuclease Inhibitor"/>
    <property type="match status" value="2"/>
</dbReference>
<dbReference type="RefSeq" id="XP_011387477.1">
    <property type="nucleotide sequence ID" value="XM_011389175.1"/>
</dbReference>
<dbReference type="eggNOG" id="KOG1947">
    <property type="taxonomic scope" value="Eukaryota"/>
</dbReference>
<dbReference type="EMBL" id="CM003141">
    <property type="protein sequence ID" value="KIS71453.1"/>
    <property type="molecule type" value="Genomic_DNA"/>
</dbReference>
<feature type="compositionally biased region" description="Basic and acidic residues" evidence="1">
    <location>
        <begin position="47"/>
        <end position="57"/>
    </location>
</feature>
<protein>
    <submittedName>
        <fullName evidence="4">Uncharacterized protein</fullName>
    </submittedName>
</protein>
<dbReference type="SUPFAM" id="SSF81383">
    <property type="entry name" value="F-box domain"/>
    <property type="match status" value="1"/>
</dbReference>
<dbReference type="SUPFAM" id="SSF52047">
    <property type="entry name" value="RNI-like"/>
    <property type="match status" value="2"/>
</dbReference>
<dbReference type="GeneID" id="23567693"/>
<dbReference type="PANTHER" id="PTHR13318:SF247">
    <property type="entry name" value="GH16156P"/>
    <property type="match status" value="1"/>
</dbReference>
<sequence>MSQTADSSPRGSNSPSPYPYQRPTGASTIDGIAASARAGPSSCTHLVDTDMHDRSESPADFAARHGAPLARPPPSPSSTSVSDDGVAQPDFADLASIDDADTQTRSVERSFDPSAVRLSRRGTLVPASPTSSNGTWSFQDAPQSTASNLPHEILLHIFQYLVLYPPDLLSCLLVCKSWCLNGVELLWYRPALFKISSLFKLVGVIRKPEQLFPYAQFVRRLNFTLLANQLEDQLFLMMSACTRLERLTLAGCSNITDATLVKVFQNTPQLVAIDLTDVANITDNTLLTLAANCPKAQGINLTGCKNISSHGVAELARNCKRLKRVKLCACENIGDEALLALTEHCPSLLEIDLIHCPKVSDKSLRQMWSRSFQMRELRLAHCNNLTDNAFPSARGTTGVPMLGTSHSQSSRSAIPAASAYTTDSAPTSRGESPSVNMPFDAVRDGVLLTRSASIPNDMAQNRLFEHLRILDLTACTSISDDAVEGIIANVPRLKNLALTKCTRLTDEALYSIAKLGKNLHYLHLGHVSNITDRAVTHLARSCTRLRYIDVACCPNLTDLSITEIANNMPKLRRIGLVKVVNLTDQAIYGLVDRYDSLERIHLSYCENVSVPAIFCVLQRLDRLTHLSLTGVPAFRRPELQAMCRAPPKDFNDHQRQAFCVYSGKGVNDLRKYLQHVYSDEQLAAEFGQLEPRAMNALGGFGEHPGAETAMSQWTAHHAHYAPATFGGGPGAAGIAYAHAQPHAPPQPGAPPLGLVGGAPAPAPIAAGLYHPTAGGIHHAGAGAGITRRRQLTTAEQMYFEQQRQLARYANARRAAQDATLLNRSASTDGANRRVLAEAQEARNPGMPLVASAQSAAAHAMLQDDVDQADRYDDEMQEYGTPEQPVHQEQWQRATDAADAPAPAPPQDTTPDREQLRTLRGARFA</sequence>
<feature type="domain" description="F-box/LRR-repeat protein 15-like leucin rich repeat" evidence="3">
    <location>
        <begin position="496"/>
        <end position="631"/>
    </location>
</feature>
<dbReference type="FunFam" id="3.80.10.10:FF:000381">
    <property type="entry name" value="Ubiquitin ligase complex F-box protein GRR1"/>
    <property type="match status" value="1"/>
</dbReference>
<dbReference type="VEuPathDB" id="FungiDB:UMAG_11871"/>
<dbReference type="FunFam" id="3.80.10.10:FF:000630">
    <property type="entry name" value="Unplaced genomic scaffold supercont2.23, whole genome shotgun sequence"/>
    <property type="match status" value="1"/>
</dbReference>
<dbReference type="STRING" id="237631.A0A0D1CYT5"/>
<feature type="region of interest" description="Disordered" evidence="1">
    <location>
        <begin position="401"/>
        <end position="436"/>
    </location>
</feature>
<accession>A0A0D1CYT5</accession>
<feature type="domain" description="F-box/LRR-repeat protein 15-like leucin rich repeat" evidence="3">
    <location>
        <begin position="232"/>
        <end position="389"/>
    </location>
</feature>
<dbReference type="InterPro" id="IPR032675">
    <property type="entry name" value="LRR_dom_sf"/>
</dbReference>
<dbReference type="GO" id="GO:0005737">
    <property type="term" value="C:cytoplasm"/>
    <property type="evidence" value="ECO:0000318"/>
    <property type="project" value="GO_Central"/>
</dbReference>
<dbReference type="AlphaFoldDB" id="A0A0D1CYT5"/>
<dbReference type="Pfam" id="PF12937">
    <property type="entry name" value="F-box-like"/>
    <property type="match status" value="1"/>
</dbReference>
<feature type="region of interest" description="Disordered" evidence="1">
    <location>
        <begin position="872"/>
        <end position="924"/>
    </location>
</feature>
<feature type="region of interest" description="Disordered" evidence="1">
    <location>
        <begin position="122"/>
        <end position="141"/>
    </location>
</feature>
<dbReference type="SMART" id="SM00367">
    <property type="entry name" value="LRR_CC"/>
    <property type="match status" value="12"/>
</dbReference>
<dbReference type="InterPro" id="IPR036047">
    <property type="entry name" value="F-box-like_dom_sf"/>
</dbReference>